<dbReference type="Proteomes" id="UP001295740">
    <property type="component" value="Unassembled WGS sequence"/>
</dbReference>
<evidence type="ECO:0000313" key="2">
    <source>
        <dbReference type="EMBL" id="CAJ2500639.1"/>
    </source>
</evidence>
<keyword evidence="3" id="KW-1185">Reference proteome</keyword>
<proteinExistence type="predicted"/>
<evidence type="ECO:0000256" key="1">
    <source>
        <dbReference type="SAM" id="MobiDB-lite"/>
    </source>
</evidence>
<comment type="caution">
    <text evidence="2">The sequence shown here is derived from an EMBL/GenBank/DDBJ whole genome shotgun (WGS) entry which is preliminary data.</text>
</comment>
<dbReference type="AlphaFoldDB" id="A0AAI8YB04"/>
<reference evidence="2" key="1">
    <citation type="submission" date="2023-10" db="EMBL/GenBank/DDBJ databases">
        <authorList>
            <person name="Hackl T."/>
        </authorList>
    </citation>
    <scope>NUCLEOTIDE SEQUENCE</scope>
</reference>
<feature type="region of interest" description="Disordered" evidence="1">
    <location>
        <begin position="1"/>
        <end position="26"/>
    </location>
</feature>
<feature type="compositionally biased region" description="Polar residues" evidence="1">
    <location>
        <begin position="1"/>
        <end position="20"/>
    </location>
</feature>
<evidence type="ECO:0000313" key="3">
    <source>
        <dbReference type="Proteomes" id="UP001295740"/>
    </source>
</evidence>
<gene>
    <name evidence="2" type="ORF">KHLLAP_LOCUS1107</name>
</gene>
<dbReference type="EMBL" id="CAUWAG010000003">
    <property type="protein sequence ID" value="CAJ2500639.1"/>
    <property type="molecule type" value="Genomic_DNA"/>
</dbReference>
<sequence>MAAVQQNRKPPLQARSQEPSPSFYGEHEFRFNEPLHGLKWLQAMDRRKIATLKTMSFHIAAIYEDGEAAKEL</sequence>
<accession>A0AAI8YB04</accession>
<protein>
    <submittedName>
        <fullName evidence="2">Uu.00g034920.m01.CDS01</fullName>
    </submittedName>
</protein>
<name>A0AAI8YB04_9PEZI</name>
<organism evidence="2 3">
    <name type="scientific">Anthostomella pinea</name>
    <dbReference type="NCBI Taxonomy" id="933095"/>
    <lineage>
        <taxon>Eukaryota</taxon>
        <taxon>Fungi</taxon>
        <taxon>Dikarya</taxon>
        <taxon>Ascomycota</taxon>
        <taxon>Pezizomycotina</taxon>
        <taxon>Sordariomycetes</taxon>
        <taxon>Xylariomycetidae</taxon>
        <taxon>Xylariales</taxon>
        <taxon>Xylariaceae</taxon>
        <taxon>Anthostomella</taxon>
    </lineage>
</organism>